<dbReference type="PANTHER" id="PTHR20858:SF17">
    <property type="entry name" value="HYDROXYMETHYLPYRIMIDINE_PHOSPHOMETHYLPYRIMIDINE KINASE THI20-RELATED"/>
    <property type="match status" value="1"/>
</dbReference>
<keyword evidence="5" id="KW-1185">Reference proteome</keyword>
<proteinExistence type="predicted"/>
<dbReference type="InterPro" id="IPR029056">
    <property type="entry name" value="Ribokinase-like"/>
</dbReference>
<sequence>MQTATPTPATPPQVLVFAASDPTSGAGIQADILTLASLGCHPLTAVTALTVQDTTGVQSLLPTTAELLEQQARTVLEDMPVVAFKIGLLGSVENVLAVAEIVSDYPEIPLVFDPVLASGRGDNLSGEEIIAAMREMLLPQTTIITPNAPEARRLAESDEDENEPSLDVCAERLIEMGAQYVLITGTHENTPEVVNTLYGASGVIRHDRWERLPGSYHGSGCTLASAIAGCIAGGASVEEAVRDAQDFTWQSLKNGFRGGMGQFIPDRMFWARDDEADADKGKGDEPA</sequence>
<dbReference type="RefSeq" id="WP_076095773.1">
    <property type="nucleotide sequence ID" value="NZ_MTHD01000004.1"/>
</dbReference>
<dbReference type="InterPro" id="IPR004399">
    <property type="entry name" value="HMP/HMP-P_kinase_dom"/>
</dbReference>
<dbReference type="PANTHER" id="PTHR20858">
    <property type="entry name" value="PHOSPHOMETHYLPYRIMIDINE KINASE"/>
    <property type="match status" value="1"/>
</dbReference>
<feature type="domain" description="Pyridoxamine kinase/Phosphomethylpyrimidine kinase" evidence="3">
    <location>
        <begin position="21"/>
        <end position="262"/>
    </location>
</feature>
<dbReference type="EMBL" id="MTHD01000004">
    <property type="protein sequence ID" value="OMG53080.1"/>
    <property type="molecule type" value="Genomic_DNA"/>
</dbReference>
<dbReference type="SUPFAM" id="SSF53613">
    <property type="entry name" value="Ribokinase-like"/>
    <property type="match status" value="1"/>
</dbReference>
<dbReference type="CDD" id="cd01169">
    <property type="entry name" value="HMPP_kinase"/>
    <property type="match status" value="1"/>
</dbReference>
<evidence type="ECO:0000256" key="2">
    <source>
        <dbReference type="ARBA" id="ARBA00012135"/>
    </source>
</evidence>
<evidence type="ECO:0000256" key="1">
    <source>
        <dbReference type="ARBA" id="ARBA00004948"/>
    </source>
</evidence>
<dbReference type="AlphaFoldDB" id="A0A1R1I379"/>
<keyword evidence="4" id="KW-0808">Transferase</keyword>
<dbReference type="Proteomes" id="UP000187526">
    <property type="component" value="Unassembled WGS sequence"/>
</dbReference>
<evidence type="ECO:0000313" key="4">
    <source>
        <dbReference type="EMBL" id="OMG53080.1"/>
    </source>
</evidence>
<name>A0A1R1I379_9RHOO</name>
<dbReference type="GO" id="GO:0008972">
    <property type="term" value="F:phosphomethylpyrimidine kinase activity"/>
    <property type="evidence" value="ECO:0007669"/>
    <property type="project" value="InterPro"/>
</dbReference>
<gene>
    <name evidence="4" type="ORF">BJN45_12650</name>
</gene>
<organism evidence="4 5">
    <name type="scientific">Azonexus hydrophilus</name>
    <dbReference type="NCBI Taxonomy" id="418702"/>
    <lineage>
        <taxon>Bacteria</taxon>
        <taxon>Pseudomonadati</taxon>
        <taxon>Pseudomonadota</taxon>
        <taxon>Betaproteobacteria</taxon>
        <taxon>Rhodocyclales</taxon>
        <taxon>Azonexaceae</taxon>
        <taxon>Azonexus</taxon>
    </lineage>
</organism>
<comment type="caution">
    <text evidence="4">The sequence shown here is derived from an EMBL/GenBank/DDBJ whole genome shotgun (WGS) entry which is preliminary data.</text>
</comment>
<dbReference type="GO" id="GO:0009228">
    <property type="term" value="P:thiamine biosynthetic process"/>
    <property type="evidence" value="ECO:0007669"/>
    <property type="project" value="InterPro"/>
</dbReference>
<dbReference type="Pfam" id="PF08543">
    <property type="entry name" value="Phos_pyr_kin"/>
    <property type="match status" value="1"/>
</dbReference>
<dbReference type="EC" id="2.7.1.49" evidence="2"/>
<accession>A0A1R1I379</accession>
<dbReference type="OrthoDB" id="9810880at2"/>
<dbReference type="GO" id="GO:0008902">
    <property type="term" value="F:hydroxymethylpyrimidine kinase activity"/>
    <property type="evidence" value="ECO:0007669"/>
    <property type="project" value="UniProtKB-EC"/>
</dbReference>
<dbReference type="STRING" id="418702.BJN45_12650"/>
<protein>
    <recommendedName>
        <fullName evidence="2">hydroxymethylpyrimidine kinase</fullName>
        <ecNumber evidence="2">2.7.1.49</ecNumber>
    </recommendedName>
</protein>
<evidence type="ECO:0000259" key="3">
    <source>
        <dbReference type="Pfam" id="PF08543"/>
    </source>
</evidence>
<dbReference type="Gene3D" id="3.40.1190.20">
    <property type="match status" value="1"/>
</dbReference>
<dbReference type="UniPathway" id="UPA00060">
    <property type="reaction ID" value="UER00138"/>
</dbReference>
<comment type="pathway">
    <text evidence="1">Cofactor biosynthesis; thiamine diphosphate biosynthesis.</text>
</comment>
<dbReference type="GO" id="GO:0005829">
    <property type="term" value="C:cytosol"/>
    <property type="evidence" value="ECO:0007669"/>
    <property type="project" value="TreeGrafter"/>
</dbReference>
<evidence type="ECO:0000313" key="5">
    <source>
        <dbReference type="Proteomes" id="UP000187526"/>
    </source>
</evidence>
<dbReference type="InterPro" id="IPR013749">
    <property type="entry name" value="PM/HMP-P_kinase-1"/>
</dbReference>
<dbReference type="GO" id="GO:0009229">
    <property type="term" value="P:thiamine diphosphate biosynthetic process"/>
    <property type="evidence" value="ECO:0007669"/>
    <property type="project" value="UniProtKB-UniPathway"/>
</dbReference>
<reference evidence="4 5" key="1">
    <citation type="submission" date="2016-10" db="EMBL/GenBank/DDBJ databases">
        <title>Alkaliphiles isolated from bioreactors.</title>
        <authorList>
            <person name="Salah Z."/>
            <person name="Rout S.P."/>
            <person name="Humphreys P.N."/>
        </authorList>
    </citation>
    <scope>NUCLEOTIDE SEQUENCE [LARGE SCALE GENOMIC DNA]</scope>
    <source>
        <strain evidence="4 5">ZS02</strain>
    </source>
</reference>
<keyword evidence="4" id="KW-0418">Kinase</keyword>